<organism evidence="10">
    <name type="scientific">Caldilinea aerophila</name>
    <dbReference type="NCBI Taxonomy" id="133453"/>
    <lineage>
        <taxon>Bacteria</taxon>
        <taxon>Bacillati</taxon>
        <taxon>Chloroflexota</taxon>
        <taxon>Caldilineae</taxon>
        <taxon>Caldilineales</taxon>
        <taxon>Caldilineaceae</taxon>
        <taxon>Caldilinea</taxon>
    </lineage>
</organism>
<dbReference type="InterPro" id="IPR036250">
    <property type="entry name" value="AcylCo_DH-like_C"/>
</dbReference>
<dbReference type="SUPFAM" id="SSF47203">
    <property type="entry name" value="Acyl-CoA dehydrogenase C-terminal domain-like"/>
    <property type="match status" value="1"/>
</dbReference>
<dbReference type="Pfam" id="PF00441">
    <property type="entry name" value="Acyl-CoA_dh_1"/>
    <property type="match status" value="1"/>
</dbReference>
<dbReference type="PANTHER" id="PTHR43884:SF12">
    <property type="entry name" value="ISOVALERYL-COA DEHYDROGENASE, MITOCHONDRIAL-RELATED"/>
    <property type="match status" value="1"/>
</dbReference>
<dbReference type="Pfam" id="PF02771">
    <property type="entry name" value="Acyl-CoA_dh_N"/>
    <property type="match status" value="1"/>
</dbReference>
<dbReference type="FunFam" id="1.10.540.10:FF:000002">
    <property type="entry name" value="Acyl-CoA dehydrogenase FadE19"/>
    <property type="match status" value="1"/>
</dbReference>
<dbReference type="InterPro" id="IPR009100">
    <property type="entry name" value="AcylCoA_DH/oxidase_NM_dom_sf"/>
</dbReference>
<feature type="domain" description="Acyl-CoA dehydrogenase/oxidase N-terminal" evidence="9">
    <location>
        <begin position="6"/>
        <end position="117"/>
    </location>
</feature>
<keyword evidence="4 6" id="KW-0274">FAD</keyword>
<evidence type="ECO:0000256" key="3">
    <source>
        <dbReference type="ARBA" id="ARBA00022630"/>
    </source>
</evidence>
<dbReference type="FunFam" id="2.40.110.10:FF:000001">
    <property type="entry name" value="Acyl-CoA dehydrogenase, mitochondrial"/>
    <property type="match status" value="1"/>
</dbReference>
<feature type="domain" description="Acyl-CoA oxidase/dehydrogenase middle" evidence="8">
    <location>
        <begin position="123"/>
        <end position="219"/>
    </location>
</feature>
<evidence type="ECO:0000259" key="8">
    <source>
        <dbReference type="Pfam" id="PF02770"/>
    </source>
</evidence>
<dbReference type="InterPro" id="IPR009075">
    <property type="entry name" value="AcylCo_DH/oxidase_C"/>
</dbReference>
<dbReference type="SUPFAM" id="SSF56645">
    <property type="entry name" value="Acyl-CoA dehydrogenase NM domain-like"/>
    <property type="match status" value="1"/>
</dbReference>
<dbReference type="InterPro" id="IPR013786">
    <property type="entry name" value="AcylCoA_DH/ox_N"/>
</dbReference>
<keyword evidence="5 6" id="KW-0560">Oxidoreductase</keyword>
<dbReference type="Gene3D" id="1.20.140.10">
    <property type="entry name" value="Butyryl-CoA Dehydrogenase, subunit A, domain 3"/>
    <property type="match status" value="1"/>
</dbReference>
<dbReference type="InterPro" id="IPR037069">
    <property type="entry name" value="AcylCoA_DH/ox_N_sf"/>
</dbReference>
<evidence type="ECO:0000256" key="4">
    <source>
        <dbReference type="ARBA" id="ARBA00022827"/>
    </source>
</evidence>
<evidence type="ECO:0000256" key="1">
    <source>
        <dbReference type="ARBA" id="ARBA00001974"/>
    </source>
</evidence>
<evidence type="ECO:0000259" key="9">
    <source>
        <dbReference type="Pfam" id="PF02771"/>
    </source>
</evidence>
<evidence type="ECO:0000313" key="10">
    <source>
        <dbReference type="EMBL" id="HDX30871.1"/>
    </source>
</evidence>
<dbReference type="InterPro" id="IPR046373">
    <property type="entry name" value="Acyl-CoA_Oxase/DH_mid-dom_sf"/>
</dbReference>
<proteinExistence type="inferred from homology"/>
<keyword evidence="3 6" id="KW-0285">Flavoprotein</keyword>
<feature type="domain" description="Acyl-CoA dehydrogenase/oxidase C-terminal" evidence="7">
    <location>
        <begin position="233"/>
        <end position="380"/>
    </location>
</feature>
<dbReference type="FunFam" id="1.20.140.10:FF:000004">
    <property type="entry name" value="Acyl-CoA dehydrogenase FadE25"/>
    <property type="match status" value="1"/>
</dbReference>
<dbReference type="AlphaFoldDB" id="A0A7C1FT21"/>
<dbReference type="PIRSF" id="PIRSF016578">
    <property type="entry name" value="HsaA"/>
    <property type="match status" value="1"/>
</dbReference>
<dbReference type="GO" id="GO:0050660">
    <property type="term" value="F:flavin adenine dinucleotide binding"/>
    <property type="evidence" value="ECO:0007669"/>
    <property type="project" value="InterPro"/>
</dbReference>
<comment type="caution">
    <text evidence="10">The sequence shown here is derived from an EMBL/GenBank/DDBJ whole genome shotgun (WGS) entry which is preliminary data.</text>
</comment>
<dbReference type="Pfam" id="PF02770">
    <property type="entry name" value="Acyl-CoA_dh_M"/>
    <property type="match status" value="1"/>
</dbReference>
<dbReference type="Gene3D" id="2.40.110.10">
    <property type="entry name" value="Butyryl-CoA Dehydrogenase, subunit A, domain 2"/>
    <property type="match status" value="1"/>
</dbReference>
<evidence type="ECO:0000256" key="2">
    <source>
        <dbReference type="ARBA" id="ARBA00009347"/>
    </source>
</evidence>
<evidence type="ECO:0000256" key="5">
    <source>
        <dbReference type="ARBA" id="ARBA00023002"/>
    </source>
</evidence>
<comment type="cofactor">
    <cofactor evidence="1 6">
        <name>FAD</name>
        <dbReference type="ChEBI" id="CHEBI:57692"/>
    </cofactor>
</comment>
<dbReference type="GO" id="GO:0003995">
    <property type="term" value="F:acyl-CoA dehydrogenase activity"/>
    <property type="evidence" value="ECO:0007669"/>
    <property type="project" value="InterPro"/>
</dbReference>
<gene>
    <name evidence="10" type="ORF">ENQ20_05185</name>
</gene>
<dbReference type="InterPro" id="IPR006089">
    <property type="entry name" value="Acyl-CoA_DH_CS"/>
</dbReference>
<dbReference type="PANTHER" id="PTHR43884">
    <property type="entry name" value="ACYL-COA DEHYDROGENASE"/>
    <property type="match status" value="1"/>
</dbReference>
<evidence type="ECO:0000259" key="7">
    <source>
        <dbReference type="Pfam" id="PF00441"/>
    </source>
</evidence>
<sequence>MNFDLTAEQREFKRIVHDFVEKEVRPRARHVDETGEFNWEAVRKMGPMGMLGLQVPEEYGGAGLDTICATIAIEELGWGCGSTALAISAHNHLGLGPLVDFGSEALKRRWLPQLATGRGRLACLALTEPGAGSDLQGGVRTRAVREGDEWVINGAKMWATNAGIADIIIALCRTDPAGGSRSLSQILIPTDTPGVIIGPPEKKMGLNGSPTHAVTFDNVRVPVENLVGEEGLGLQQTLATLSKGRISIGALALGLAQAAYERALSYAKERRAFGQPIANFQAIQFMLADAATELHAARLMLYHAAWLNDQGRPFATEAGMAKLFATEVSERICRNAIQIHGGYGYSREYEVERMYRDTRLMSIGEGTSEIQRMVIARSILRNPASSS</sequence>
<reference evidence="10" key="1">
    <citation type="journal article" date="2020" name="mSystems">
        <title>Genome- and Community-Level Interaction Insights into Carbon Utilization and Element Cycling Functions of Hydrothermarchaeota in Hydrothermal Sediment.</title>
        <authorList>
            <person name="Zhou Z."/>
            <person name="Liu Y."/>
            <person name="Xu W."/>
            <person name="Pan J."/>
            <person name="Luo Z.H."/>
            <person name="Li M."/>
        </authorList>
    </citation>
    <scope>NUCLEOTIDE SEQUENCE [LARGE SCALE GENOMIC DNA]</scope>
    <source>
        <strain evidence="10">SpSt-289</strain>
    </source>
</reference>
<dbReference type="EMBL" id="DSMG01000057">
    <property type="protein sequence ID" value="HDX30871.1"/>
    <property type="molecule type" value="Genomic_DNA"/>
</dbReference>
<dbReference type="PROSITE" id="PS00073">
    <property type="entry name" value="ACYL_COA_DH_2"/>
    <property type="match status" value="1"/>
</dbReference>
<name>A0A7C1FT21_9CHLR</name>
<comment type="similarity">
    <text evidence="2 6">Belongs to the acyl-CoA dehydrogenase family.</text>
</comment>
<dbReference type="Gene3D" id="1.10.540.10">
    <property type="entry name" value="Acyl-CoA dehydrogenase/oxidase, N-terminal domain"/>
    <property type="match status" value="1"/>
</dbReference>
<dbReference type="InterPro" id="IPR006091">
    <property type="entry name" value="Acyl-CoA_Oxase/DH_mid-dom"/>
</dbReference>
<evidence type="ECO:0000256" key="6">
    <source>
        <dbReference type="RuleBase" id="RU362125"/>
    </source>
</evidence>
<accession>A0A7C1FT21</accession>
<protein>
    <submittedName>
        <fullName evidence="10">Acyl-CoA dehydrogenase</fullName>
    </submittedName>
</protein>
<dbReference type="PROSITE" id="PS00072">
    <property type="entry name" value="ACYL_COA_DH_1"/>
    <property type="match status" value="1"/>
</dbReference>